<dbReference type="PROSITE" id="PS50968">
    <property type="entry name" value="BIOTINYL_LIPOYL"/>
    <property type="match status" value="1"/>
</dbReference>
<comment type="caution">
    <text evidence="16">The sequence shown here is derived from an EMBL/GenBank/DDBJ whole genome shotgun (WGS) entry which is preliminary data.</text>
</comment>
<dbReference type="SUPFAM" id="SSF56059">
    <property type="entry name" value="Glutathione synthetase ATP-binding domain-like"/>
    <property type="match status" value="1"/>
</dbReference>
<dbReference type="InterPro" id="IPR011761">
    <property type="entry name" value="ATP-grasp"/>
</dbReference>
<dbReference type="Gene3D" id="3.30.470.20">
    <property type="entry name" value="ATP-grasp fold, B domain"/>
    <property type="match status" value="1"/>
</dbReference>
<dbReference type="InterPro" id="IPR011053">
    <property type="entry name" value="Single_hybrid_motif"/>
</dbReference>
<dbReference type="SUPFAM" id="SSF51230">
    <property type="entry name" value="Single hybrid motif"/>
    <property type="match status" value="1"/>
</dbReference>
<dbReference type="InterPro" id="IPR050856">
    <property type="entry name" value="Biotin_carboxylase_complex"/>
</dbReference>
<dbReference type="GO" id="GO:0005524">
    <property type="term" value="F:ATP binding"/>
    <property type="evidence" value="ECO:0007669"/>
    <property type="project" value="UniProtKB-UniRule"/>
</dbReference>
<keyword evidence="6" id="KW-0092">Biotin</keyword>
<dbReference type="EC" id="6.3.4.14" evidence="2"/>
<comment type="cofactor">
    <cofactor evidence="1">
        <name>biotin</name>
        <dbReference type="ChEBI" id="CHEBI:57586"/>
    </cofactor>
</comment>
<dbReference type="PANTHER" id="PTHR18866">
    <property type="entry name" value="CARBOXYLASE:PYRUVATE/ACETYL-COA/PROPIONYL-COA CARBOXYLASE"/>
    <property type="match status" value="1"/>
</dbReference>
<comment type="catalytic activity">
    <reaction evidence="8">
        <text>N(6)-biotinyl-L-lysyl-[protein] + hydrogencarbonate + ATP = N(6)-carboxybiotinyl-L-lysyl-[protein] + ADP + phosphate + H(+)</text>
        <dbReference type="Rhea" id="RHEA:13501"/>
        <dbReference type="Rhea" id="RHEA-COMP:10505"/>
        <dbReference type="Rhea" id="RHEA-COMP:10506"/>
        <dbReference type="ChEBI" id="CHEBI:15378"/>
        <dbReference type="ChEBI" id="CHEBI:17544"/>
        <dbReference type="ChEBI" id="CHEBI:30616"/>
        <dbReference type="ChEBI" id="CHEBI:43474"/>
        <dbReference type="ChEBI" id="CHEBI:83144"/>
        <dbReference type="ChEBI" id="CHEBI:83145"/>
        <dbReference type="ChEBI" id="CHEBI:456216"/>
        <dbReference type="EC" id="6.3.4.14"/>
    </reaction>
    <physiologicalReaction direction="left-to-right" evidence="8">
        <dbReference type="Rhea" id="RHEA:13502"/>
    </physiologicalReaction>
</comment>
<evidence type="ECO:0000256" key="3">
    <source>
        <dbReference type="ARBA" id="ARBA00022598"/>
    </source>
</evidence>
<reference evidence="16" key="2">
    <citation type="submission" date="2021-04" db="EMBL/GenBank/DDBJ databases">
        <authorList>
            <person name="Gilroy R."/>
        </authorList>
    </citation>
    <scope>NUCLEOTIDE SEQUENCE</scope>
    <source>
        <strain evidence="16">CHK32-1732</strain>
    </source>
</reference>
<evidence type="ECO:0000256" key="12">
    <source>
        <dbReference type="PROSITE-ProRule" id="PRU00409"/>
    </source>
</evidence>
<evidence type="ECO:0000256" key="2">
    <source>
        <dbReference type="ARBA" id="ARBA00013263"/>
    </source>
</evidence>
<evidence type="ECO:0000256" key="11">
    <source>
        <dbReference type="ARBA" id="ARBA00074050"/>
    </source>
</evidence>
<name>A0A9D1RNH1_9CORY</name>
<evidence type="ECO:0000259" key="14">
    <source>
        <dbReference type="PROSITE" id="PS50975"/>
    </source>
</evidence>
<dbReference type="Gene3D" id="2.40.50.100">
    <property type="match status" value="1"/>
</dbReference>
<protein>
    <recommendedName>
        <fullName evidence="11">Biotin-dependent 3-methylcrotonyl-coenzyme A carboxylase alpha1 subunit</fullName>
        <ecNumber evidence="2">6.3.4.14</ecNumber>
    </recommendedName>
</protein>
<evidence type="ECO:0000256" key="1">
    <source>
        <dbReference type="ARBA" id="ARBA00001953"/>
    </source>
</evidence>
<dbReference type="Pfam" id="PF00364">
    <property type="entry name" value="Biotin_lipoyl"/>
    <property type="match status" value="1"/>
</dbReference>
<accession>A0A9D1RNH1</accession>
<evidence type="ECO:0000256" key="4">
    <source>
        <dbReference type="ARBA" id="ARBA00022741"/>
    </source>
</evidence>
<evidence type="ECO:0000256" key="8">
    <source>
        <dbReference type="ARBA" id="ARBA00048501"/>
    </source>
</evidence>
<dbReference type="FunFam" id="2.40.50.100:FF:000003">
    <property type="entry name" value="Acetyl-CoA carboxylase biotin carboxyl carrier protein"/>
    <property type="match status" value="1"/>
</dbReference>
<dbReference type="SMART" id="SM00878">
    <property type="entry name" value="Biotin_carb_C"/>
    <property type="match status" value="1"/>
</dbReference>
<dbReference type="GO" id="GO:0046872">
    <property type="term" value="F:metal ion binding"/>
    <property type="evidence" value="ECO:0007669"/>
    <property type="project" value="InterPro"/>
</dbReference>
<dbReference type="PROSITE" id="PS00866">
    <property type="entry name" value="CPSASE_1"/>
    <property type="match status" value="1"/>
</dbReference>
<dbReference type="InterPro" id="IPR011054">
    <property type="entry name" value="Rudment_hybrid_motif"/>
</dbReference>
<dbReference type="EMBL" id="DXGC01000065">
    <property type="protein sequence ID" value="HIW91323.1"/>
    <property type="molecule type" value="Genomic_DNA"/>
</dbReference>
<evidence type="ECO:0000256" key="7">
    <source>
        <dbReference type="ARBA" id="ARBA00046317"/>
    </source>
</evidence>
<proteinExistence type="predicted"/>
<feature type="domain" description="Lipoyl-binding" evidence="13">
    <location>
        <begin position="620"/>
        <end position="694"/>
    </location>
</feature>
<dbReference type="Pfam" id="PF02786">
    <property type="entry name" value="CPSase_L_D2"/>
    <property type="match status" value="1"/>
</dbReference>
<dbReference type="InterPro" id="IPR000089">
    <property type="entry name" value="Biotin_lipoyl"/>
</dbReference>
<dbReference type="PROSITE" id="PS00188">
    <property type="entry name" value="BIOTIN"/>
    <property type="match status" value="1"/>
</dbReference>
<reference evidence="16" key="1">
    <citation type="journal article" date="2021" name="PeerJ">
        <title>Extensive microbial diversity within the chicken gut microbiome revealed by metagenomics and culture.</title>
        <authorList>
            <person name="Gilroy R."/>
            <person name="Ravi A."/>
            <person name="Getino M."/>
            <person name="Pursley I."/>
            <person name="Horton D.L."/>
            <person name="Alikhan N.F."/>
            <person name="Baker D."/>
            <person name="Gharbi K."/>
            <person name="Hall N."/>
            <person name="Watson M."/>
            <person name="Adriaenssens E.M."/>
            <person name="Foster-Nyarko E."/>
            <person name="Jarju S."/>
            <person name="Secka A."/>
            <person name="Antonio M."/>
            <person name="Oren A."/>
            <person name="Chaudhuri R.R."/>
            <person name="La Ragione R."/>
            <person name="Hildebrand F."/>
            <person name="Pallen M.J."/>
        </authorList>
    </citation>
    <scope>NUCLEOTIDE SEQUENCE</scope>
    <source>
        <strain evidence="16">CHK32-1732</strain>
    </source>
</reference>
<dbReference type="Pfam" id="PF00289">
    <property type="entry name" value="Biotin_carb_N"/>
    <property type="match status" value="1"/>
</dbReference>
<dbReference type="InterPro" id="IPR011764">
    <property type="entry name" value="Biotin_carboxylation_dom"/>
</dbReference>
<dbReference type="FunFam" id="3.30.470.20:FF:000028">
    <property type="entry name" value="Methylcrotonoyl-CoA carboxylase subunit alpha, mitochondrial"/>
    <property type="match status" value="1"/>
</dbReference>
<evidence type="ECO:0000259" key="13">
    <source>
        <dbReference type="PROSITE" id="PS50968"/>
    </source>
</evidence>
<gene>
    <name evidence="16" type="ORF">H9870_06660</name>
</gene>
<comment type="subunit">
    <text evidence="10">The biotin-dependent acyl-CoA carboxylase complex is composed of AccA1, which contains the biotin carboxylase (BC) and biotin carboxyl carrier protein (BCCP) domains, and AccD1, which contains the carboxyl transferase (CT) domain. The AccA1/AccD1 complex forms a dodecamer.</text>
</comment>
<evidence type="ECO:0000259" key="15">
    <source>
        <dbReference type="PROSITE" id="PS50979"/>
    </source>
</evidence>
<dbReference type="GO" id="GO:0004075">
    <property type="term" value="F:biotin carboxylase activity"/>
    <property type="evidence" value="ECO:0007669"/>
    <property type="project" value="UniProtKB-EC"/>
</dbReference>
<dbReference type="InterPro" id="IPR001882">
    <property type="entry name" value="Biotin_BS"/>
</dbReference>
<dbReference type="FunFam" id="3.40.50.20:FF:000010">
    <property type="entry name" value="Propionyl-CoA carboxylase subunit alpha"/>
    <property type="match status" value="1"/>
</dbReference>
<evidence type="ECO:0000256" key="6">
    <source>
        <dbReference type="ARBA" id="ARBA00023267"/>
    </source>
</evidence>
<feature type="domain" description="Biotin carboxylation" evidence="15">
    <location>
        <begin position="5"/>
        <end position="464"/>
    </location>
</feature>
<dbReference type="InterPro" id="IPR005482">
    <property type="entry name" value="Biotin_COase_C"/>
</dbReference>
<dbReference type="SUPFAM" id="SSF51246">
    <property type="entry name" value="Rudiment single hybrid motif"/>
    <property type="match status" value="1"/>
</dbReference>
<evidence type="ECO:0000313" key="17">
    <source>
        <dbReference type="Proteomes" id="UP000824190"/>
    </source>
</evidence>
<feature type="domain" description="ATP-grasp" evidence="14">
    <location>
        <begin position="124"/>
        <end position="329"/>
    </location>
</feature>
<keyword evidence="4 12" id="KW-0547">Nucleotide-binding</keyword>
<dbReference type="PANTHER" id="PTHR18866:SF33">
    <property type="entry name" value="METHYLCROTONOYL-COA CARBOXYLASE SUBUNIT ALPHA, MITOCHONDRIAL-RELATED"/>
    <property type="match status" value="1"/>
</dbReference>
<dbReference type="PROSITE" id="PS00867">
    <property type="entry name" value="CPSASE_2"/>
    <property type="match status" value="1"/>
</dbReference>
<evidence type="ECO:0000313" key="16">
    <source>
        <dbReference type="EMBL" id="HIW91323.1"/>
    </source>
</evidence>
<evidence type="ECO:0000256" key="9">
    <source>
        <dbReference type="ARBA" id="ARBA00053351"/>
    </source>
</evidence>
<evidence type="ECO:0000256" key="5">
    <source>
        <dbReference type="ARBA" id="ARBA00022840"/>
    </source>
</evidence>
<keyword evidence="3" id="KW-0436">Ligase</keyword>
<dbReference type="PROSITE" id="PS50979">
    <property type="entry name" value="BC"/>
    <property type="match status" value="1"/>
</dbReference>
<dbReference type="InterPro" id="IPR005481">
    <property type="entry name" value="BC-like_N"/>
</dbReference>
<comment type="pathway">
    <text evidence="7">Amino-acid degradation; L-leucine degradation.</text>
</comment>
<dbReference type="Pfam" id="PF02785">
    <property type="entry name" value="Biotin_carb_C"/>
    <property type="match status" value="1"/>
</dbReference>
<dbReference type="CDD" id="cd06850">
    <property type="entry name" value="biotinyl_domain"/>
    <property type="match status" value="1"/>
</dbReference>
<dbReference type="InterPro" id="IPR016185">
    <property type="entry name" value="PreATP-grasp_dom_sf"/>
</dbReference>
<dbReference type="AlphaFoldDB" id="A0A9D1RNH1"/>
<organism evidence="16 17">
    <name type="scientific">Candidatus Corynebacterium avicola</name>
    <dbReference type="NCBI Taxonomy" id="2838527"/>
    <lineage>
        <taxon>Bacteria</taxon>
        <taxon>Bacillati</taxon>
        <taxon>Actinomycetota</taxon>
        <taxon>Actinomycetes</taxon>
        <taxon>Mycobacteriales</taxon>
        <taxon>Corynebacteriaceae</taxon>
        <taxon>Corynebacterium</taxon>
    </lineage>
</organism>
<dbReference type="PROSITE" id="PS50975">
    <property type="entry name" value="ATP_GRASP"/>
    <property type="match status" value="1"/>
</dbReference>
<evidence type="ECO:0000256" key="10">
    <source>
        <dbReference type="ARBA" id="ARBA00065901"/>
    </source>
</evidence>
<dbReference type="SUPFAM" id="SSF52440">
    <property type="entry name" value="PreATP-grasp domain"/>
    <property type="match status" value="1"/>
</dbReference>
<dbReference type="Proteomes" id="UP000824190">
    <property type="component" value="Unassembled WGS sequence"/>
</dbReference>
<keyword evidence="5 12" id="KW-0067">ATP-binding</keyword>
<sequence>MPYAEFDTVLIANRGEIACRVIRTVQDMGLRAVAVYSDADTDAPHVRLADTAVRIGPAAASESYLNIDRVIGAAIATGAGAIHPGYGFLSENASFARACEDSGIVFIGPPAEAIDGMGDKITARATVESRGVPTVPGISRPGLTDDDLIAGVTGADGGAGVEFPVLIKPSAGGGGKGMHVVTSPDDLGETLVAARREAASSFGDETLFIEHFVDTPRHIEVQVMADSHGNVIHLGERECSLQRRHQKVIEEAPSALLDEETRTRIGEAACDAARSCGYRGAGTVEFIVSAKRPDLFFFMEMNTRLQVEHPVTELVTGVDLVELQIRVAQGESLPVSQEDVTLTGHAIEARVYAEDPAAAFLPTGGTVTALRWPSGAGIRVDTGIAVGQHIGSDYDPMLAKVIAHGTDRDQAIARLDAALATTMLVGLGPEGSPGTNIDFCRYLLAEEKVIGGNLDTGLLDRIADGFGEPIAPAEALLVTGLALRARAEDATVAAGHRGSWARADGWRAGAEAAPFRSRVSVPGTGLVDLAVSGTENLTLITRPVGSSVTDDIGDSTTATLVATACDDAATTWILGGTDQGTRRWLSQPVPGSTPGSQAVAVTGPDGTWTLQLLGLGKDASAVAADEDDVRSPMPGTVVAIRVTDGDHVAAGQPLLVLEAMKMEHSLTATHDGAVRLHCVIGDKVGAGSVLASVLDQPVPLTEQAAQAAQADQSDQAERTA</sequence>
<comment type="function">
    <text evidence="9">Component of a biotin-dependent acyl-CoA carboxylase complex. This subunit catalyzes the ATP-dependent carboxylation of the biotin carried by the biotin carboxyl carrier (BCC) domain, resulting in the formation of carboxyl biotin. When associated with the beta1 subunit AccD1, is involved in branched amino-acid catabolism with methylcrotonyl coenzyme A as the substrate.</text>
</comment>
<dbReference type="InterPro" id="IPR005479">
    <property type="entry name" value="CPAse_ATP-bd"/>
</dbReference>